<dbReference type="VEuPathDB" id="FungiDB:PV07_08421"/>
<accession>A0A0D2C3Z3</accession>
<feature type="coiled-coil region" evidence="1">
    <location>
        <begin position="32"/>
        <end position="59"/>
    </location>
</feature>
<keyword evidence="1" id="KW-0175">Coiled coil</keyword>
<evidence type="ECO:0000313" key="2">
    <source>
        <dbReference type="EMBL" id="KIW25225.1"/>
    </source>
</evidence>
<dbReference type="HOGENOM" id="CLU_2704612_0_0_1"/>
<dbReference type="EMBL" id="KN847044">
    <property type="protein sequence ID" value="KIW25225.1"/>
    <property type="molecule type" value="Genomic_DNA"/>
</dbReference>
<name>A0A0D2C3Z3_9EURO</name>
<dbReference type="RefSeq" id="XP_016245441.1">
    <property type="nucleotide sequence ID" value="XM_016395585.1"/>
</dbReference>
<evidence type="ECO:0000313" key="3">
    <source>
        <dbReference type="Proteomes" id="UP000054466"/>
    </source>
</evidence>
<dbReference type="Proteomes" id="UP000054466">
    <property type="component" value="Unassembled WGS sequence"/>
</dbReference>
<organism evidence="2 3">
    <name type="scientific">Cladophialophora immunda</name>
    <dbReference type="NCBI Taxonomy" id="569365"/>
    <lineage>
        <taxon>Eukaryota</taxon>
        <taxon>Fungi</taxon>
        <taxon>Dikarya</taxon>
        <taxon>Ascomycota</taxon>
        <taxon>Pezizomycotina</taxon>
        <taxon>Eurotiomycetes</taxon>
        <taxon>Chaetothyriomycetidae</taxon>
        <taxon>Chaetothyriales</taxon>
        <taxon>Herpotrichiellaceae</taxon>
        <taxon>Cladophialophora</taxon>
    </lineage>
</organism>
<sequence length="73" mass="8623">MVDDILRQQEVLLEKMVQEIDYVLPPEESGKLAKAKMQVKDYRERVQKVDRDAERVDKTIQDQLNLKRTYASS</sequence>
<evidence type="ECO:0000256" key="1">
    <source>
        <dbReference type="SAM" id="Coils"/>
    </source>
</evidence>
<dbReference type="OrthoDB" id="341259at2759"/>
<keyword evidence="3" id="KW-1185">Reference proteome</keyword>
<dbReference type="AlphaFoldDB" id="A0A0D2C3Z3"/>
<reference evidence="2 3" key="1">
    <citation type="submission" date="2015-01" db="EMBL/GenBank/DDBJ databases">
        <title>The Genome Sequence of Cladophialophora immunda CBS83496.</title>
        <authorList>
            <consortium name="The Broad Institute Genomics Platform"/>
            <person name="Cuomo C."/>
            <person name="de Hoog S."/>
            <person name="Gorbushina A."/>
            <person name="Stielow B."/>
            <person name="Teixiera M."/>
            <person name="Abouelleil A."/>
            <person name="Chapman S.B."/>
            <person name="Priest M."/>
            <person name="Young S.K."/>
            <person name="Wortman J."/>
            <person name="Nusbaum C."/>
            <person name="Birren B."/>
        </authorList>
    </citation>
    <scope>NUCLEOTIDE SEQUENCE [LARGE SCALE GENOMIC DNA]</scope>
    <source>
        <strain evidence="2 3">CBS 83496</strain>
    </source>
</reference>
<proteinExistence type="predicted"/>
<gene>
    <name evidence="2" type="ORF">PV07_08421</name>
</gene>
<dbReference type="GeneID" id="27347615"/>
<protein>
    <submittedName>
        <fullName evidence="2">Uncharacterized protein</fullName>
    </submittedName>
</protein>